<evidence type="ECO:0000313" key="2">
    <source>
        <dbReference type="EMBL" id="PQB03056.1"/>
    </source>
</evidence>
<dbReference type="EMBL" id="MQUA01000014">
    <property type="protein sequence ID" value="PQB03056.1"/>
    <property type="molecule type" value="Genomic_DNA"/>
</dbReference>
<dbReference type="GO" id="GO:0003677">
    <property type="term" value="F:DNA binding"/>
    <property type="evidence" value="ECO:0007669"/>
    <property type="project" value="InterPro"/>
</dbReference>
<dbReference type="AlphaFoldDB" id="A0A2S7KKA2"/>
<name>A0A2S7KKA2_9FLAO</name>
<accession>A0A2S7KKA2</accession>
<dbReference type="NCBIfam" id="NF033592">
    <property type="entry name" value="transpos_IS4_1"/>
    <property type="match status" value="1"/>
</dbReference>
<comment type="caution">
    <text evidence="2">The sequence shown here is derived from an EMBL/GenBank/DDBJ whole genome shotgun (WGS) entry which is preliminary data.</text>
</comment>
<evidence type="ECO:0000313" key="4">
    <source>
        <dbReference type="Proteomes" id="UP000239522"/>
    </source>
</evidence>
<gene>
    <name evidence="3" type="ORF">BST83_14395</name>
    <name evidence="2" type="ORF">BST83_17115</name>
</gene>
<dbReference type="SUPFAM" id="SSF53098">
    <property type="entry name" value="Ribonuclease H-like"/>
    <property type="match status" value="1"/>
</dbReference>
<evidence type="ECO:0000259" key="1">
    <source>
        <dbReference type="Pfam" id="PF01609"/>
    </source>
</evidence>
<proteinExistence type="predicted"/>
<feature type="domain" description="Transposase IS4-like" evidence="1">
    <location>
        <begin position="72"/>
        <end position="295"/>
    </location>
</feature>
<reference evidence="2 4" key="1">
    <citation type="submission" date="2016-11" db="EMBL/GenBank/DDBJ databases">
        <title>Trade-off between light-utilization and light-protection in marine flavobacteria.</title>
        <authorList>
            <person name="Kumagai Y."/>
        </authorList>
    </citation>
    <scope>NUCLEOTIDE SEQUENCE [LARGE SCALE GENOMIC DNA]</scope>
    <source>
        <strain evidence="2 4">ATCC 700397</strain>
    </source>
</reference>
<organism evidence="2 4">
    <name type="scientific">Polaribacter filamentus</name>
    <dbReference type="NCBI Taxonomy" id="53483"/>
    <lineage>
        <taxon>Bacteria</taxon>
        <taxon>Pseudomonadati</taxon>
        <taxon>Bacteroidota</taxon>
        <taxon>Flavobacteriia</taxon>
        <taxon>Flavobacteriales</taxon>
        <taxon>Flavobacteriaceae</taxon>
    </lineage>
</organism>
<dbReference type="InterPro" id="IPR012337">
    <property type="entry name" value="RNaseH-like_sf"/>
</dbReference>
<dbReference type="EMBL" id="MQUA01000013">
    <property type="protein sequence ID" value="PQB08193.1"/>
    <property type="molecule type" value="Genomic_DNA"/>
</dbReference>
<protein>
    <recommendedName>
        <fullName evidence="1">Transposase IS4-like domain-containing protein</fullName>
    </recommendedName>
</protein>
<dbReference type="GO" id="GO:0004803">
    <property type="term" value="F:transposase activity"/>
    <property type="evidence" value="ECO:0007669"/>
    <property type="project" value="InterPro"/>
</dbReference>
<dbReference type="InterPro" id="IPR047952">
    <property type="entry name" value="Transpos_IS4"/>
</dbReference>
<dbReference type="Proteomes" id="UP000239522">
    <property type="component" value="Unassembled WGS sequence"/>
</dbReference>
<dbReference type="InterPro" id="IPR002559">
    <property type="entry name" value="Transposase_11"/>
</dbReference>
<dbReference type="GO" id="GO:0006313">
    <property type="term" value="P:DNA transposition"/>
    <property type="evidence" value="ECO:0007669"/>
    <property type="project" value="InterPro"/>
</dbReference>
<dbReference type="Pfam" id="PF01609">
    <property type="entry name" value="DDE_Tnp_1"/>
    <property type="match status" value="1"/>
</dbReference>
<sequence>MNFLTKSLSIEIENFVNHLRRDCGLLSLKSFTKSAFVQCRKKIQPGVFKKLSEMLIDEFYTDNELGIKLWNGFRVLAVDGSSITLPFTDELKGIYGLVKNQTDTGVVQARVSVLYDVLNKYVLDSQLSPKKEGERALGLLHLVKTKARDLIIYDRGYPSYDFINTHCIKNIDYLMRIKTSFSGVTKTFIASNKTSQIVEIFPSKNAVVSDKQYDRNTPIKVRLLRVKLPSGETELLITSLLDSKKYPNKIFKELYFKRWGVEIFYDELKNKLKVAHFSGYSNQSILQDFNAAIFISNVQTLIVSDLEDEIIEQTKNRKLTYKINTNLSYGFLKNKIVSLFFSNTDMEAIVEQIKILFKQELVPIRPNRYYQRNIRKYVRREKPKVTKNQKDSI</sequence>
<dbReference type="PANTHER" id="PTHR37529">
    <property type="entry name" value="TRANSPOSASE INSG FOR INSERTION SEQUENCE ELEMENT IS4-RELATED"/>
    <property type="match status" value="1"/>
</dbReference>
<keyword evidence="4" id="KW-1185">Reference proteome</keyword>
<evidence type="ECO:0000313" key="3">
    <source>
        <dbReference type="EMBL" id="PQB08193.1"/>
    </source>
</evidence>
<dbReference type="PANTHER" id="PTHR37529:SF1">
    <property type="entry name" value="TRANSPOSASE INSG FOR INSERTION SEQUENCE ELEMENT IS4-RELATED"/>
    <property type="match status" value="1"/>
</dbReference>